<organism evidence="1">
    <name type="scientific">Collimonas fungivorans</name>
    <dbReference type="NCBI Taxonomy" id="158899"/>
    <lineage>
        <taxon>Bacteria</taxon>
        <taxon>Pseudomonadati</taxon>
        <taxon>Pseudomonadota</taxon>
        <taxon>Betaproteobacteria</taxon>
        <taxon>Burkholderiales</taxon>
        <taxon>Oxalobacteraceae</taxon>
        <taxon>Collimonas</taxon>
    </lineage>
</organism>
<sequence>MMRIDDLTAYAIDFVGNCRMPARITGDLLEKMSCLCNKLPIQ</sequence>
<dbReference type="PATRIC" id="fig|158899.10.peg.3514"/>
<accession>A0A127PEM4</accession>
<evidence type="ECO:0000313" key="1">
    <source>
        <dbReference type="EMBL" id="AMO96163.1"/>
    </source>
</evidence>
<dbReference type="Proteomes" id="UP000072421">
    <property type="component" value="Chromosome"/>
</dbReference>
<reference evidence="1 2" key="1">
    <citation type="submission" date="2015-11" db="EMBL/GenBank/DDBJ databases">
        <title>Exploring the genomic traits of fungus-feeding bacterial genus Collimonas.</title>
        <authorList>
            <person name="Song C."/>
            <person name="Schmidt R."/>
            <person name="de Jager V."/>
            <person name="Krzyzanowska D."/>
            <person name="Jongedijk E."/>
            <person name="Cankar K."/>
            <person name="Beekwilder J."/>
            <person name="van Veen A."/>
            <person name="de Boer W."/>
            <person name="van Veen J.A."/>
            <person name="Garbeva P."/>
        </authorList>
    </citation>
    <scope>NUCLEOTIDE SEQUENCE [LARGE SCALE GENOMIC DNA]</scope>
    <source>
        <strain evidence="1 2">Ter6</strain>
    </source>
</reference>
<protein>
    <submittedName>
        <fullName evidence="1">Uncharacterized protein</fullName>
    </submittedName>
</protein>
<name>A0A127PEM4_9BURK</name>
<evidence type="ECO:0000313" key="2">
    <source>
        <dbReference type="Proteomes" id="UP000072421"/>
    </source>
</evidence>
<dbReference type="AlphaFoldDB" id="A0A127PEM4"/>
<proteinExistence type="predicted"/>
<dbReference type="EMBL" id="CP013232">
    <property type="protein sequence ID" value="AMO96163.1"/>
    <property type="molecule type" value="Genomic_DNA"/>
</dbReference>
<gene>
    <name evidence="1" type="ORF">CFter6_3530</name>
</gene>